<dbReference type="InterPro" id="IPR000504">
    <property type="entry name" value="RRM_dom"/>
</dbReference>
<feature type="compositionally biased region" description="Basic and acidic residues" evidence="4">
    <location>
        <begin position="116"/>
        <end position="133"/>
    </location>
</feature>
<gene>
    <name evidence="6" type="ORF">AB1Y20_020853</name>
</gene>
<name>A0AB34JYM3_PRYPA</name>
<proteinExistence type="predicted"/>
<feature type="compositionally biased region" description="Basic and acidic residues" evidence="4">
    <location>
        <begin position="1"/>
        <end position="44"/>
    </location>
</feature>
<evidence type="ECO:0000256" key="2">
    <source>
        <dbReference type="ARBA" id="ARBA00022884"/>
    </source>
</evidence>
<dbReference type="PANTHER" id="PTHR23236:SF119">
    <property type="entry name" value="NUCLEAR RNA-BINDING PROTEIN SART-3"/>
    <property type="match status" value="1"/>
</dbReference>
<dbReference type="SMART" id="SM00360">
    <property type="entry name" value="RRM"/>
    <property type="match status" value="3"/>
</dbReference>
<feature type="region of interest" description="Disordered" evidence="4">
    <location>
        <begin position="1"/>
        <end position="143"/>
    </location>
</feature>
<dbReference type="GO" id="GO:0003723">
    <property type="term" value="F:RNA binding"/>
    <property type="evidence" value="ECO:0007669"/>
    <property type="project" value="UniProtKB-UniRule"/>
</dbReference>
<evidence type="ECO:0000256" key="3">
    <source>
        <dbReference type="PROSITE-ProRule" id="PRU00176"/>
    </source>
</evidence>
<dbReference type="Gene3D" id="3.30.70.330">
    <property type="match status" value="3"/>
</dbReference>
<dbReference type="SUPFAM" id="SSF54928">
    <property type="entry name" value="RNA-binding domain, RBD"/>
    <property type="match status" value="3"/>
</dbReference>
<dbReference type="Pfam" id="PF00076">
    <property type="entry name" value="RRM_1"/>
    <property type="match status" value="3"/>
</dbReference>
<organism evidence="6 7">
    <name type="scientific">Prymnesium parvum</name>
    <name type="common">Toxic golden alga</name>
    <dbReference type="NCBI Taxonomy" id="97485"/>
    <lineage>
        <taxon>Eukaryota</taxon>
        <taxon>Haptista</taxon>
        <taxon>Haptophyta</taxon>
        <taxon>Prymnesiophyceae</taxon>
        <taxon>Prymnesiales</taxon>
        <taxon>Prymnesiaceae</taxon>
        <taxon>Prymnesium</taxon>
    </lineage>
</organism>
<protein>
    <recommendedName>
        <fullName evidence="5">RRM domain-containing protein</fullName>
    </recommendedName>
</protein>
<feature type="compositionally biased region" description="Gly residues" evidence="4">
    <location>
        <begin position="314"/>
        <end position="326"/>
    </location>
</feature>
<dbReference type="Proteomes" id="UP001515480">
    <property type="component" value="Unassembled WGS sequence"/>
</dbReference>
<reference evidence="6 7" key="1">
    <citation type="journal article" date="2024" name="Science">
        <title>Giant polyketide synthase enzymes in the biosynthesis of giant marine polyether toxins.</title>
        <authorList>
            <person name="Fallon T.R."/>
            <person name="Shende V.V."/>
            <person name="Wierzbicki I.H."/>
            <person name="Pendleton A.L."/>
            <person name="Watervoot N.F."/>
            <person name="Auber R.P."/>
            <person name="Gonzalez D.J."/>
            <person name="Wisecaver J.H."/>
            <person name="Moore B.S."/>
        </authorList>
    </citation>
    <scope>NUCLEOTIDE SEQUENCE [LARGE SCALE GENOMIC DNA]</scope>
    <source>
        <strain evidence="6 7">12B1</strain>
    </source>
</reference>
<feature type="domain" description="RRM" evidence="5">
    <location>
        <begin position="344"/>
        <end position="422"/>
    </location>
</feature>
<evidence type="ECO:0000256" key="4">
    <source>
        <dbReference type="SAM" id="MobiDB-lite"/>
    </source>
</evidence>
<feature type="compositionally biased region" description="Basic and acidic residues" evidence="4">
    <location>
        <begin position="50"/>
        <end position="81"/>
    </location>
</feature>
<evidence type="ECO:0000259" key="5">
    <source>
        <dbReference type="PROSITE" id="PS50102"/>
    </source>
</evidence>
<dbReference type="AlphaFoldDB" id="A0AB34JYM3"/>
<accession>A0AB34JYM3</accession>
<keyword evidence="7" id="KW-1185">Reference proteome</keyword>
<keyword evidence="1" id="KW-0677">Repeat</keyword>
<dbReference type="PANTHER" id="PTHR23236">
    <property type="entry name" value="EUKARYOTIC TRANSLATION INITIATION FACTOR 4B/4H"/>
    <property type="match status" value="1"/>
</dbReference>
<dbReference type="InterPro" id="IPR012677">
    <property type="entry name" value="Nucleotide-bd_a/b_plait_sf"/>
</dbReference>
<feature type="domain" description="RRM" evidence="5">
    <location>
        <begin position="238"/>
        <end position="313"/>
    </location>
</feature>
<feature type="region of interest" description="Disordered" evidence="4">
    <location>
        <begin position="312"/>
        <end position="337"/>
    </location>
</feature>
<sequence>MGKTDSEKKEKKEKKKEEAMKAEKEIKKEKKAKDVKAAEEPKKEKKEKKEKKAEKEEKEAEKAVDKKAKKEKVEEEKGSGKKEKKKKREEEEVEAPAKKAKADKEEEKKEKKKKKEKAEAEAEPAAKPEEKSAATDGEGNNRVYVGNLPFSMTEDWMKEIMAAAGEIESIDWLTHADSGKFKGSGFITFKSAAAAAAAVKQNGADCEGRPMKVEIATPRKAPVPGGLAGSGDPGVPCESVFVGNLAWSVTEEVLTAAFAECGTITRVKWIERDGVFKGNAFLDFDSVEAATKAVALAGTEVAGRPIRINFSKGKSGGGTAEKGASGGRTERPYKPAGAKPEGCVEIFVGNLPWGVTEEKLAAFFGAAGAKVTSTRWLNDKETGEFKGIGFVGFDDTADVDKAVALGGEQLEGRPIRIDYAGQKKEGAWGGKKW</sequence>
<comment type="caution">
    <text evidence="6">The sequence shown here is derived from an EMBL/GenBank/DDBJ whole genome shotgun (WGS) entry which is preliminary data.</text>
</comment>
<evidence type="ECO:0000256" key="1">
    <source>
        <dbReference type="ARBA" id="ARBA00022737"/>
    </source>
</evidence>
<evidence type="ECO:0000313" key="6">
    <source>
        <dbReference type="EMBL" id="KAL1526032.1"/>
    </source>
</evidence>
<dbReference type="InterPro" id="IPR035979">
    <property type="entry name" value="RBD_domain_sf"/>
</dbReference>
<evidence type="ECO:0000313" key="7">
    <source>
        <dbReference type="Proteomes" id="UP001515480"/>
    </source>
</evidence>
<feature type="domain" description="RRM" evidence="5">
    <location>
        <begin position="141"/>
        <end position="218"/>
    </location>
</feature>
<dbReference type="PROSITE" id="PS50102">
    <property type="entry name" value="RRM"/>
    <property type="match status" value="3"/>
</dbReference>
<keyword evidence="2 3" id="KW-0694">RNA-binding</keyword>
<dbReference type="CDD" id="cd00590">
    <property type="entry name" value="RRM_SF"/>
    <property type="match status" value="1"/>
</dbReference>
<feature type="compositionally biased region" description="Basic and acidic residues" evidence="4">
    <location>
        <begin position="95"/>
        <end position="109"/>
    </location>
</feature>
<dbReference type="EMBL" id="JBGBPQ010000004">
    <property type="protein sequence ID" value="KAL1526032.1"/>
    <property type="molecule type" value="Genomic_DNA"/>
</dbReference>